<dbReference type="EMBL" id="CAJOBZ010000009">
    <property type="protein sequence ID" value="CAF4828069.1"/>
    <property type="molecule type" value="Genomic_DNA"/>
</dbReference>
<comment type="caution">
    <text evidence="1">The sequence shown here is derived from an EMBL/GenBank/DDBJ whole genome shotgun (WGS) entry which is preliminary data.</text>
</comment>
<sequence length="226" mass="25888">MKKFAFQSSSDSRFSGSMFFEIYKNADFLCHNKNVETILSKGYQLRQALKDISPGEKVTMQDMWLTSVKDIPLLVIKSGPNVIVKHNEFTANRLTGLTAAYANDKRSQFPQLQATEAQALGLKWDSKCPVMSKLYLASVSGTEHFYEQFSFWPLVCALKKLQLKKITLDPVVKMAKIKNRDGIRLCQDMMGHWEATCSLWSQFTEATTDFKKTFKTFPQELKQLFP</sequence>
<name>A0A821QN51_9NEOP</name>
<reference evidence="1" key="1">
    <citation type="submission" date="2021-02" db="EMBL/GenBank/DDBJ databases">
        <authorList>
            <person name="Steward A R."/>
        </authorList>
    </citation>
    <scope>NUCLEOTIDE SEQUENCE</scope>
</reference>
<dbReference type="AlphaFoldDB" id="A0A821QN51"/>
<gene>
    <name evidence="1" type="ORF">PMACD_LOCUS5054</name>
</gene>
<dbReference type="OrthoDB" id="6865458at2759"/>
<evidence type="ECO:0000313" key="2">
    <source>
        <dbReference type="Proteomes" id="UP000663880"/>
    </source>
</evidence>
<dbReference type="Proteomes" id="UP000663880">
    <property type="component" value="Unassembled WGS sequence"/>
</dbReference>
<dbReference type="Gene3D" id="1.10.472.180">
    <property type="entry name" value="Bunyavirus nucleocapsid (N) protein, C-terminal domain"/>
    <property type="match status" value="1"/>
</dbReference>
<protein>
    <submittedName>
        <fullName evidence="1">Uncharacterized protein</fullName>
    </submittedName>
</protein>
<accession>A0A821QN51</accession>
<proteinExistence type="predicted"/>
<organism evidence="1 2">
    <name type="scientific">Pieris macdunnoughi</name>
    <dbReference type="NCBI Taxonomy" id="345717"/>
    <lineage>
        <taxon>Eukaryota</taxon>
        <taxon>Metazoa</taxon>
        <taxon>Ecdysozoa</taxon>
        <taxon>Arthropoda</taxon>
        <taxon>Hexapoda</taxon>
        <taxon>Insecta</taxon>
        <taxon>Pterygota</taxon>
        <taxon>Neoptera</taxon>
        <taxon>Endopterygota</taxon>
        <taxon>Lepidoptera</taxon>
        <taxon>Glossata</taxon>
        <taxon>Ditrysia</taxon>
        <taxon>Papilionoidea</taxon>
        <taxon>Pieridae</taxon>
        <taxon>Pierinae</taxon>
        <taxon>Pieris</taxon>
    </lineage>
</organism>
<evidence type="ECO:0000313" key="1">
    <source>
        <dbReference type="EMBL" id="CAF4828069.1"/>
    </source>
</evidence>
<dbReference type="InterPro" id="IPR043011">
    <property type="entry name" value="Bunya_nucleocap_C"/>
</dbReference>
<keyword evidence="2" id="KW-1185">Reference proteome</keyword>